<keyword evidence="5" id="KW-0472">Membrane</keyword>
<dbReference type="Proteomes" id="UP000594638">
    <property type="component" value="Unassembled WGS sequence"/>
</dbReference>
<accession>A0A8S0RTX3</accession>
<evidence type="ECO:0000256" key="5">
    <source>
        <dbReference type="ARBA" id="ARBA00023136"/>
    </source>
</evidence>
<name>A0A8S0RTX3_OLEEU</name>
<dbReference type="SUPFAM" id="SSF52091">
    <property type="entry name" value="SpoIIaa-like"/>
    <property type="match status" value="1"/>
</dbReference>
<dbReference type="CDD" id="cd07042">
    <property type="entry name" value="STAS_SulP_like_sulfate_transporter"/>
    <property type="match status" value="1"/>
</dbReference>
<gene>
    <name evidence="7" type="ORF">OLEA9_A104071</name>
</gene>
<keyword evidence="2" id="KW-0813">Transport</keyword>
<dbReference type="PROSITE" id="PS50801">
    <property type="entry name" value="STAS"/>
    <property type="match status" value="1"/>
</dbReference>
<organism evidence="7 8">
    <name type="scientific">Olea europaea subsp. europaea</name>
    <dbReference type="NCBI Taxonomy" id="158383"/>
    <lineage>
        <taxon>Eukaryota</taxon>
        <taxon>Viridiplantae</taxon>
        <taxon>Streptophyta</taxon>
        <taxon>Embryophyta</taxon>
        <taxon>Tracheophyta</taxon>
        <taxon>Spermatophyta</taxon>
        <taxon>Magnoliopsida</taxon>
        <taxon>eudicotyledons</taxon>
        <taxon>Gunneridae</taxon>
        <taxon>Pentapetalae</taxon>
        <taxon>asterids</taxon>
        <taxon>lamiids</taxon>
        <taxon>Lamiales</taxon>
        <taxon>Oleaceae</taxon>
        <taxon>Oleeae</taxon>
        <taxon>Olea</taxon>
    </lineage>
</organism>
<evidence type="ECO:0000313" key="8">
    <source>
        <dbReference type="Proteomes" id="UP000594638"/>
    </source>
</evidence>
<dbReference type="AlphaFoldDB" id="A0A8S0RTX3"/>
<dbReference type="InterPro" id="IPR001902">
    <property type="entry name" value="SLC26A/SulP_fam"/>
</dbReference>
<keyword evidence="3" id="KW-0812">Transmembrane</keyword>
<evidence type="ECO:0000256" key="3">
    <source>
        <dbReference type="ARBA" id="ARBA00022692"/>
    </source>
</evidence>
<dbReference type="InterPro" id="IPR002645">
    <property type="entry name" value="STAS_dom"/>
</dbReference>
<dbReference type="Gramene" id="OE9A104071T1">
    <property type="protein sequence ID" value="OE9A104071C1"/>
    <property type="gene ID" value="OE9A104071"/>
</dbReference>
<dbReference type="FunFam" id="3.30.750.24:FF:000002">
    <property type="entry name" value="Sulfate transporter 31"/>
    <property type="match status" value="1"/>
</dbReference>
<dbReference type="GO" id="GO:0055085">
    <property type="term" value="P:transmembrane transport"/>
    <property type="evidence" value="ECO:0007669"/>
    <property type="project" value="InterPro"/>
</dbReference>
<feature type="domain" description="STAS" evidence="6">
    <location>
        <begin position="38"/>
        <end position="162"/>
    </location>
</feature>
<dbReference type="Gene3D" id="3.30.750.24">
    <property type="entry name" value="STAS domain"/>
    <property type="match status" value="1"/>
</dbReference>
<keyword evidence="8" id="KW-1185">Reference proteome</keyword>
<dbReference type="Pfam" id="PF01740">
    <property type="entry name" value="STAS"/>
    <property type="match status" value="1"/>
</dbReference>
<dbReference type="InterPro" id="IPR036513">
    <property type="entry name" value="STAS_dom_sf"/>
</dbReference>
<dbReference type="GO" id="GO:0016020">
    <property type="term" value="C:membrane"/>
    <property type="evidence" value="ECO:0007669"/>
    <property type="project" value="UniProtKB-SubCell"/>
</dbReference>
<sequence>MGERSQKNGEENLEMKNSISCAVLGRLPGTTIYRNIQQYPEAYTYNGIVIVRIDAPIYFANINYIKDRLQEYEIDNDGSSKRGPEVTRVHFVIIEMAPVTYIDPSAIQALKDLHQEYKLRDIQIAISNPNQLVLLTLARSGTIDLIGKEWYFVRVHDAVRVCLQQVQNLNEFPKKPEPSLENNRPGHFQKLLKQRTEDFCISQLESGNLQNFTFSDDNTHLEPPLLRKC</sequence>
<comment type="subcellular location">
    <subcellularLocation>
        <location evidence="1">Membrane</location>
        <topology evidence="1">Multi-pass membrane protein</topology>
    </subcellularLocation>
</comment>
<reference evidence="7 8" key="1">
    <citation type="submission" date="2019-12" db="EMBL/GenBank/DDBJ databases">
        <authorList>
            <person name="Alioto T."/>
            <person name="Alioto T."/>
            <person name="Gomez Garrido J."/>
        </authorList>
    </citation>
    <scope>NUCLEOTIDE SEQUENCE [LARGE SCALE GENOMIC DNA]</scope>
</reference>
<evidence type="ECO:0000259" key="6">
    <source>
        <dbReference type="PROSITE" id="PS50801"/>
    </source>
</evidence>
<dbReference type="PANTHER" id="PTHR11814">
    <property type="entry name" value="SULFATE TRANSPORTER"/>
    <property type="match status" value="1"/>
</dbReference>
<dbReference type="EMBL" id="CACTIH010003698">
    <property type="protein sequence ID" value="CAA2982513.1"/>
    <property type="molecule type" value="Genomic_DNA"/>
</dbReference>
<evidence type="ECO:0000256" key="4">
    <source>
        <dbReference type="ARBA" id="ARBA00022989"/>
    </source>
</evidence>
<dbReference type="OrthoDB" id="288203at2759"/>
<protein>
    <submittedName>
        <fullName evidence="7">Probable sulfate transporter isoform X1</fullName>
    </submittedName>
</protein>
<comment type="caution">
    <text evidence="7">The sequence shown here is derived from an EMBL/GenBank/DDBJ whole genome shotgun (WGS) entry which is preliminary data.</text>
</comment>
<evidence type="ECO:0000256" key="1">
    <source>
        <dbReference type="ARBA" id="ARBA00004141"/>
    </source>
</evidence>
<evidence type="ECO:0000256" key="2">
    <source>
        <dbReference type="ARBA" id="ARBA00022448"/>
    </source>
</evidence>
<proteinExistence type="predicted"/>
<keyword evidence="4" id="KW-1133">Transmembrane helix</keyword>
<evidence type="ECO:0000313" key="7">
    <source>
        <dbReference type="EMBL" id="CAA2982513.1"/>
    </source>
</evidence>